<evidence type="ECO:0000313" key="1">
    <source>
        <dbReference type="EMBL" id="KAI3353705.1"/>
    </source>
</evidence>
<protein>
    <submittedName>
        <fullName evidence="1">Uncharacterized protein</fullName>
    </submittedName>
</protein>
<dbReference type="EMBL" id="CM041552">
    <property type="protein sequence ID" value="KAI3353705.1"/>
    <property type="molecule type" value="Genomic_DNA"/>
</dbReference>
<dbReference type="Proteomes" id="UP000831701">
    <property type="component" value="Chromosome 22"/>
</dbReference>
<sequence>MLFQETLSKIFDHTLPAKEDSRASCRQIVDYAIEFRTIAADSGWNTPALIDAFMNGLAEPIKDLLAPLDLPQDLEAIKVTVIRVDNRLREREKAQHRTANPSPSHQGYSTWLQPSWMSYIFHVTRFSKDSTTTSVGGTNAAGEDKDLSRRETVVANTRDTEDKGDAKCCVSQHAGPLRGPADEVGPICKSYSRDLWPTLLTLGIKAWLEYLTDGVEIGVVQEEELYQ</sequence>
<gene>
    <name evidence="1" type="ORF">L3Q82_004947</name>
</gene>
<keyword evidence="2" id="KW-1185">Reference proteome</keyword>
<evidence type="ECO:0000313" key="2">
    <source>
        <dbReference type="Proteomes" id="UP000831701"/>
    </source>
</evidence>
<organism evidence="1 2">
    <name type="scientific">Scortum barcoo</name>
    <name type="common">barcoo grunter</name>
    <dbReference type="NCBI Taxonomy" id="214431"/>
    <lineage>
        <taxon>Eukaryota</taxon>
        <taxon>Metazoa</taxon>
        <taxon>Chordata</taxon>
        <taxon>Craniata</taxon>
        <taxon>Vertebrata</taxon>
        <taxon>Euteleostomi</taxon>
        <taxon>Actinopterygii</taxon>
        <taxon>Neopterygii</taxon>
        <taxon>Teleostei</taxon>
        <taxon>Neoteleostei</taxon>
        <taxon>Acanthomorphata</taxon>
        <taxon>Eupercaria</taxon>
        <taxon>Centrarchiformes</taxon>
        <taxon>Terapontoidei</taxon>
        <taxon>Terapontidae</taxon>
        <taxon>Scortum</taxon>
    </lineage>
</organism>
<name>A0ACB8VDH2_9TELE</name>
<proteinExistence type="predicted"/>
<accession>A0ACB8VDH2</accession>
<reference evidence="1" key="1">
    <citation type="submission" date="2022-04" db="EMBL/GenBank/DDBJ databases">
        <title>Jade perch genome.</title>
        <authorList>
            <person name="Chao B."/>
        </authorList>
    </citation>
    <scope>NUCLEOTIDE SEQUENCE</scope>
    <source>
        <strain evidence="1">CB-2022</strain>
    </source>
</reference>
<comment type="caution">
    <text evidence="1">The sequence shown here is derived from an EMBL/GenBank/DDBJ whole genome shotgun (WGS) entry which is preliminary data.</text>
</comment>